<dbReference type="PANTHER" id="PTHR47505">
    <property type="entry name" value="DNA UTILIZATION PROTEIN YHGH"/>
    <property type="match status" value="1"/>
</dbReference>
<dbReference type="InterPro" id="IPR051910">
    <property type="entry name" value="ComF/GntX_DNA_util-trans"/>
</dbReference>
<accession>A0A940MJ27</accession>
<evidence type="ECO:0000313" key="3">
    <source>
        <dbReference type="Proteomes" id="UP000670475"/>
    </source>
</evidence>
<feature type="non-terminal residue" evidence="2">
    <location>
        <position position="1"/>
    </location>
</feature>
<comment type="similarity">
    <text evidence="1">Belongs to the ComF/GntX family.</text>
</comment>
<sequence>GQDATLRAARAAAAALRRAGRSAEVVPVLRQRRRVADQAGLDPSGRRANLAGALEVVRNGPRLLARGHVVLVDDVMTTGVSLADAARAVDTACRREAGTRAVRTVRGDLSAAVIAAPRPSFEINRN</sequence>
<proteinExistence type="inferred from homology"/>
<dbReference type="RefSeq" id="WP_372449289.1">
    <property type="nucleotide sequence ID" value="NZ_JAGIQL010000149.1"/>
</dbReference>
<keyword evidence="3" id="KW-1185">Reference proteome</keyword>
<protein>
    <submittedName>
        <fullName evidence="2">ComF family protein</fullName>
    </submittedName>
</protein>
<dbReference type="InterPro" id="IPR000836">
    <property type="entry name" value="PRTase_dom"/>
</dbReference>
<comment type="caution">
    <text evidence="2">The sequence shown here is derived from an EMBL/GenBank/DDBJ whole genome shotgun (WGS) entry which is preliminary data.</text>
</comment>
<organism evidence="2 3">
    <name type="scientific">Streptomyces montanisoli</name>
    <dbReference type="NCBI Taxonomy" id="2798581"/>
    <lineage>
        <taxon>Bacteria</taxon>
        <taxon>Bacillati</taxon>
        <taxon>Actinomycetota</taxon>
        <taxon>Actinomycetes</taxon>
        <taxon>Kitasatosporales</taxon>
        <taxon>Streptomycetaceae</taxon>
        <taxon>Streptomyces</taxon>
    </lineage>
</organism>
<dbReference type="Proteomes" id="UP000670475">
    <property type="component" value="Unassembled WGS sequence"/>
</dbReference>
<dbReference type="SUPFAM" id="SSF53271">
    <property type="entry name" value="PRTase-like"/>
    <property type="match status" value="1"/>
</dbReference>
<dbReference type="EMBL" id="JAGIQL010000149">
    <property type="protein sequence ID" value="MBP0461000.1"/>
    <property type="molecule type" value="Genomic_DNA"/>
</dbReference>
<evidence type="ECO:0000256" key="1">
    <source>
        <dbReference type="ARBA" id="ARBA00008007"/>
    </source>
</evidence>
<gene>
    <name evidence="2" type="ORF">JFN87_26555</name>
</gene>
<name>A0A940MJ27_9ACTN</name>
<dbReference type="PANTHER" id="PTHR47505:SF1">
    <property type="entry name" value="DNA UTILIZATION PROTEIN YHGH"/>
    <property type="match status" value="1"/>
</dbReference>
<evidence type="ECO:0000313" key="2">
    <source>
        <dbReference type="EMBL" id="MBP0461000.1"/>
    </source>
</evidence>
<dbReference type="AlphaFoldDB" id="A0A940MJ27"/>
<dbReference type="CDD" id="cd06223">
    <property type="entry name" value="PRTases_typeI"/>
    <property type="match status" value="1"/>
</dbReference>
<dbReference type="Gene3D" id="3.40.50.2020">
    <property type="match status" value="1"/>
</dbReference>
<dbReference type="InterPro" id="IPR029057">
    <property type="entry name" value="PRTase-like"/>
</dbReference>
<reference evidence="2" key="1">
    <citation type="submission" date="2021-03" db="EMBL/GenBank/DDBJ databases">
        <title>Whole genome sequence of Streptomyces bomunensis MMS17-BM035.</title>
        <authorList>
            <person name="Lee J.H."/>
        </authorList>
    </citation>
    <scope>NUCLEOTIDE SEQUENCE</scope>
    <source>
        <strain evidence="2">MMS17-BM035</strain>
    </source>
</reference>